<accession>A0A4R3TFL2</accession>
<dbReference type="RefSeq" id="WP_165877197.1">
    <property type="nucleotide sequence ID" value="NZ_JANKBG010000009.1"/>
</dbReference>
<evidence type="ECO:0000313" key="2">
    <source>
        <dbReference type="Proteomes" id="UP000295773"/>
    </source>
</evidence>
<sequence length="54" mass="6220">MKWEEMKNIVEQCVPENLLKEYTISIEISNASAGTNETRIEIDNSKSEIFVTEN</sequence>
<evidence type="ECO:0000313" key="1">
    <source>
        <dbReference type="EMBL" id="TCU59984.1"/>
    </source>
</evidence>
<dbReference type="Proteomes" id="UP000295773">
    <property type="component" value="Unassembled WGS sequence"/>
</dbReference>
<name>A0A4R3TFL2_9FIRM</name>
<dbReference type="AlphaFoldDB" id="A0A4R3TFL2"/>
<organism evidence="1 2">
    <name type="scientific">Longicatena caecimuris</name>
    <dbReference type="NCBI Taxonomy" id="1796635"/>
    <lineage>
        <taxon>Bacteria</taxon>
        <taxon>Bacillati</taxon>
        <taxon>Bacillota</taxon>
        <taxon>Erysipelotrichia</taxon>
        <taxon>Erysipelotrichales</taxon>
        <taxon>Erysipelotrichaceae</taxon>
        <taxon>Longicatena</taxon>
    </lineage>
</organism>
<reference evidence="1 2" key="1">
    <citation type="submission" date="2019-03" db="EMBL/GenBank/DDBJ databases">
        <title>Genomic Encyclopedia of Type Strains, Phase IV (KMG-IV): sequencing the most valuable type-strain genomes for metagenomic binning, comparative biology and taxonomic classification.</title>
        <authorList>
            <person name="Goeker M."/>
        </authorList>
    </citation>
    <scope>NUCLEOTIDE SEQUENCE [LARGE SCALE GENOMIC DNA]</scope>
    <source>
        <strain evidence="1 2">DSM 29481</strain>
    </source>
</reference>
<protein>
    <submittedName>
        <fullName evidence="1">Uncharacterized protein</fullName>
    </submittedName>
</protein>
<gene>
    <name evidence="1" type="ORF">EDD61_10921</name>
</gene>
<proteinExistence type="predicted"/>
<comment type="caution">
    <text evidence="1">The sequence shown here is derived from an EMBL/GenBank/DDBJ whole genome shotgun (WGS) entry which is preliminary data.</text>
</comment>
<dbReference type="EMBL" id="SMBP01000009">
    <property type="protein sequence ID" value="TCU59984.1"/>
    <property type="molecule type" value="Genomic_DNA"/>
</dbReference>
<keyword evidence="2" id="KW-1185">Reference proteome</keyword>